<evidence type="ECO:0000256" key="1">
    <source>
        <dbReference type="ARBA" id="ARBA00022679"/>
    </source>
</evidence>
<dbReference type="Pfam" id="PF02458">
    <property type="entry name" value="Transferase"/>
    <property type="match status" value="1"/>
</dbReference>
<proteinExistence type="predicted"/>
<keyword evidence="1" id="KW-0808">Transferase</keyword>
<dbReference type="Gene3D" id="3.30.559.10">
    <property type="entry name" value="Chloramphenicol acetyltransferase-like domain"/>
    <property type="match status" value="2"/>
</dbReference>
<dbReference type="InterPro" id="IPR051283">
    <property type="entry name" value="Sec_Metabolite_Acyltrans"/>
</dbReference>
<reference evidence="2" key="1">
    <citation type="submission" date="2022-04" db="EMBL/GenBank/DDBJ databases">
        <title>A functionally conserved STORR gene fusion in Papaver species that diverged 16.8 million years ago.</title>
        <authorList>
            <person name="Catania T."/>
        </authorList>
    </citation>
    <scope>NUCLEOTIDE SEQUENCE</scope>
    <source>
        <strain evidence="2">S-188037</strain>
    </source>
</reference>
<accession>A0AAD4S7H6</accession>
<organism evidence="2 3">
    <name type="scientific">Papaver atlanticum</name>
    <dbReference type="NCBI Taxonomy" id="357466"/>
    <lineage>
        <taxon>Eukaryota</taxon>
        <taxon>Viridiplantae</taxon>
        <taxon>Streptophyta</taxon>
        <taxon>Embryophyta</taxon>
        <taxon>Tracheophyta</taxon>
        <taxon>Spermatophyta</taxon>
        <taxon>Magnoliopsida</taxon>
        <taxon>Ranunculales</taxon>
        <taxon>Papaveraceae</taxon>
        <taxon>Papaveroideae</taxon>
        <taxon>Papaver</taxon>
    </lineage>
</organism>
<evidence type="ECO:0000313" key="3">
    <source>
        <dbReference type="Proteomes" id="UP001202328"/>
    </source>
</evidence>
<dbReference type="PANTHER" id="PTHR31896">
    <property type="entry name" value="FAMILY REGULATORY PROTEIN, PUTATIVE (AFU_ORTHOLOGUE AFUA_3G14730)-RELATED"/>
    <property type="match status" value="1"/>
</dbReference>
<protein>
    <submittedName>
        <fullName evidence="2">Uncharacterized protein</fullName>
    </submittedName>
</protein>
<gene>
    <name evidence="2" type="ORF">MKW98_011543</name>
</gene>
<comment type="caution">
    <text evidence="2">The sequence shown here is derived from an EMBL/GenBank/DDBJ whole genome shotgun (WGS) entry which is preliminary data.</text>
</comment>
<sequence>MSVAEVRRVSTTKVRPASYIHKLTDHNHRRIDLNPWDLVYLRQIYMQRGLLFTNSQSLPRQKDEEDMISRLKTSLSYALDHFFPLAGRLGIEKHEDDNTISIYINCNSEGAEFIHATADISIDDIVSQPYTPPGIIDPLFSLNGVMNYEGRSHPLLAIQITELRNGVFIGCSTNHSVCDGTSFWRFINLWSEISRSSNYHTPCPPPVFERWFIRDKDCPIRLPFADEFLVARNISDAKVQLFKGHEEKSFHFTRSSIAKLKARANSEIVSETNQRTEISSLQAVLAHIWTAVLRARSCLRGNDDQNEETSFGLVMDNRSKLIPPLPEEYFGNSGSNLLVTAKDGEVLQKGFGFLASLLNEVVNSVSDEKIRSTFISRTKTPVIFINSGDEAGVPKKNLWARGSHRFNMYGNDFGWGRPIAVKTGMRRKSHGMTTLNEGPVEGSIDIEINLTIEVFEAMGNDAEFMEALAF</sequence>
<dbReference type="GO" id="GO:0016740">
    <property type="term" value="F:transferase activity"/>
    <property type="evidence" value="ECO:0007669"/>
    <property type="project" value="UniProtKB-KW"/>
</dbReference>
<dbReference type="EMBL" id="JAJJMB010013055">
    <property type="protein sequence ID" value="KAI3871488.1"/>
    <property type="molecule type" value="Genomic_DNA"/>
</dbReference>
<dbReference type="InterPro" id="IPR023213">
    <property type="entry name" value="CAT-like_dom_sf"/>
</dbReference>
<keyword evidence="3" id="KW-1185">Reference proteome</keyword>
<dbReference type="PANTHER" id="PTHR31896:SF43">
    <property type="entry name" value="PROTEIN ENHANCED PSEUDOMONAS SUSCEPTIBILITY 1"/>
    <property type="match status" value="1"/>
</dbReference>
<dbReference type="AlphaFoldDB" id="A0AAD4S7H6"/>
<name>A0AAD4S7H6_9MAGN</name>
<dbReference type="Proteomes" id="UP001202328">
    <property type="component" value="Unassembled WGS sequence"/>
</dbReference>
<evidence type="ECO:0000313" key="2">
    <source>
        <dbReference type="EMBL" id="KAI3871488.1"/>
    </source>
</evidence>